<dbReference type="SUPFAM" id="SSF54427">
    <property type="entry name" value="NTF2-like"/>
    <property type="match status" value="1"/>
</dbReference>
<comment type="subunit">
    <text evidence="2">Interacts transiently with the RNA polymerase catalytic core formed by RpoA, RpoB, RpoC and RpoZ (2 alpha, 1 beta, 1 beta' and 1 omega subunit) to form the RNA polymerase holoenzyme that can initiate transcription.</text>
</comment>
<keyword evidence="6 7" id="KW-0804">Transcription</keyword>
<evidence type="ECO:0000259" key="8">
    <source>
        <dbReference type="Pfam" id="PF04542"/>
    </source>
</evidence>
<name>A0ABS2SV60_9BACI</name>
<dbReference type="InterPro" id="IPR036388">
    <property type="entry name" value="WH-like_DNA-bd_sf"/>
</dbReference>
<dbReference type="InterPro" id="IPR014284">
    <property type="entry name" value="RNA_pol_sigma-70_dom"/>
</dbReference>
<evidence type="ECO:0000256" key="5">
    <source>
        <dbReference type="ARBA" id="ARBA00023125"/>
    </source>
</evidence>
<keyword evidence="11" id="KW-1185">Reference proteome</keyword>
<dbReference type="PANTHER" id="PTHR43133:SF25">
    <property type="entry name" value="RNA POLYMERASE SIGMA FACTOR RFAY-RELATED"/>
    <property type="match status" value="1"/>
</dbReference>
<dbReference type="Gene3D" id="1.10.10.10">
    <property type="entry name" value="Winged helix-like DNA-binding domain superfamily/Winged helix DNA-binding domain"/>
    <property type="match status" value="1"/>
</dbReference>
<comment type="similarity">
    <text evidence="1 7">Belongs to the sigma-70 factor family. ECF subfamily.</text>
</comment>
<proteinExistence type="inferred from homology"/>
<dbReference type="InterPro" id="IPR039425">
    <property type="entry name" value="RNA_pol_sigma-70-like"/>
</dbReference>
<dbReference type="InterPro" id="IPR007627">
    <property type="entry name" value="RNA_pol_sigma70_r2"/>
</dbReference>
<dbReference type="Gene3D" id="1.10.1740.10">
    <property type="match status" value="1"/>
</dbReference>
<keyword evidence="4 7" id="KW-0731">Sigma factor</keyword>
<comment type="caution">
    <text evidence="10">The sequence shown here is derived from an EMBL/GenBank/DDBJ whole genome shotgun (WGS) entry which is preliminary data.</text>
</comment>
<keyword evidence="5 7" id="KW-0238">DNA-binding</keyword>
<evidence type="ECO:0000313" key="10">
    <source>
        <dbReference type="EMBL" id="MBM7839135.1"/>
    </source>
</evidence>
<evidence type="ECO:0000256" key="4">
    <source>
        <dbReference type="ARBA" id="ARBA00023082"/>
    </source>
</evidence>
<evidence type="ECO:0000259" key="9">
    <source>
        <dbReference type="Pfam" id="PF08281"/>
    </source>
</evidence>
<dbReference type="InterPro" id="IPR000838">
    <property type="entry name" value="RNA_pol_sigma70_ECF_CS"/>
</dbReference>
<dbReference type="InterPro" id="IPR032710">
    <property type="entry name" value="NTF2-like_dom_sf"/>
</dbReference>
<dbReference type="RefSeq" id="WP_204466459.1">
    <property type="nucleotide sequence ID" value="NZ_JAFBCV010000007.1"/>
</dbReference>
<gene>
    <name evidence="10" type="ORF">JOC54_002406</name>
</gene>
<dbReference type="EMBL" id="JAFBCV010000007">
    <property type="protein sequence ID" value="MBM7839135.1"/>
    <property type="molecule type" value="Genomic_DNA"/>
</dbReference>
<evidence type="ECO:0000313" key="11">
    <source>
        <dbReference type="Proteomes" id="UP001179280"/>
    </source>
</evidence>
<dbReference type="InterPro" id="IPR013324">
    <property type="entry name" value="RNA_pol_sigma_r3/r4-like"/>
</dbReference>
<dbReference type="InterPro" id="IPR013325">
    <property type="entry name" value="RNA_pol_sigma_r2"/>
</dbReference>
<evidence type="ECO:0000256" key="1">
    <source>
        <dbReference type="ARBA" id="ARBA00010641"/>
    </source>
</evidence>
<sequence>MEHTYAASRTLRKEFEQLITEHRQSLWSYCYKLTGSPWDAEDLLQDTLLKAFAKLPYLYQAQQPKPYLFRIASNTWIDQCRKNQRIRYAPEEELLHQSVEEVPMIDVQHSIDLLCDALPPKQRVVFLLIDVFQFQTREVSELISLSEGAVRSLLFRARQTLAKLDRKKQMSTNKKSPVDQAIRAAYVHAFNAQDADKIAQLLSDQAVMEIIGVTEEYGKEIIRSNSLTDWQKDEEETHGYFDYLDGKAAFFVYAKDEQGQAVLLTLQVIEHDQDQILSIKDYYYCPEFIAFVAETTNHSPKTSGHFWI</sequence>
<dbReference type="PANTHER" id="PTHR43133">
    <property type="entry name" value="RNA POLYMERASE ECF-TYPE SIGMA FACTO"/>
    <property type="match status" value="1"/>
</dbReference>
<keyword evidence="3 7" id="KW-0805">Transcription regulation</keyword>
<feature type="domain" description="RNA polymerase sigma-70 region 2" evidence="8">
    <location>
        <begin position="18"/>
        <end position="85"/>
    </location>
</feature>
<dbReference type="Gene3D" id="3.10.450.50">
    <property type="match status" value="1"/>
</dbReference>
<reference evidence="10" key="1">
    <citation type="submission" date="2021-01" db="EMBL/GenBank/DDBJ databases">
        <title>Genomic Encyclopedia of Type Strains, Phase IV (KMG-IV): sequencing the most valuable type-strain genomes for metagenomic binning, comparative biology and taxonomic classification.</title>
        <authorList>
            <person name="Goeker M."/>
        </authorList>
    </citation>
    <scope>NUCLEOTIDE SEQUENCE</scope>
    <source>
        <strain evidence="10">DSM 21943</strain>
    </source>
</reference>
<accession>A0ABS2SV60</accession>
<organism evidence="10 11">
    <name type="scientific">Shouchella xiaoxiensis</name>
    <dbReference type="NCBI Taxonomy" id="766895"/>
    <lineage>
        <taxon>Bacteria</taxon>
        <taxon>Bacillati</taxon>
        <taxon>Bacillota</taxon>
        <taxon>Bacilli</taxon>
        <taxon>Bacillales</taxon>
        <taxon>Bacillaceae</taxon>
        <taxon>Shouchella</taxon>
    </lineage>
</organism>
<feature type="domain" description="RNA polymerase sigma factor 70 region 4 type 2" evidence="9">
    <location>
        <begin position="111"/>
        <end position="161"/>
    </location>
</feature>
<dbReference type="Proteomes" id="UP001179280">
    <property type="component" value="Unassembled WGS sequence"/>
</dbReference>
<dbReference type="PROSITE" id="PS01063">
    <property type="entry name" value="SIGMA70_ECF"/>
    <property type="match status" value="1"/>
</dbReference>
<evidence type="ECO:0000256" key="3">
    <source>
        <dbReference type="ARBA" id="ARBA00023015"/>
    </source>
</evidence>
<evidence type="ECO:0000256" key="6">
    <source>
        <dbReference type="ARBA" id="ARBA00023163"/>
    </source>
</evidence>
<dbReference type="SUPFAM" id="SSF88946">
    <property type="entry name" value="Sigma2 domain of RNA polymerase sigma factors"/>
    <property type="match status" value="1"/>
</dbReference>
<evidence type="ECO:0000256" key="2">
    <source>
        <dbReference type="ARBA" id="ARBA00011344"/>
    </source>
</evidence>
<evidence type="ECO:0000256" key="7">
    <source>
        <dbReference type="RuleBase" id="RU000716"/>
    </source>
</evidence>
<dbReference type="SUPFAM" id="SSF88659">
    <property type="entry name" value="Sigma3 and sigma4 domains of RNA polymerase sigma factors"/>
    <property type="match status" value="1"/>
</dbReference>
<protein>
    <recommendedName>
        <fullName evidence="7">RNA polymerase sigma factor</fullName>
    </recommendedName>
</protein>
<dbReference type="InterPro" id="IPR013249">
    <property type="entry name" value="RNA_pol_sigma70_r4_t2"/>
</dbReference>
<dbReference type="NCBIfam" id="TIGR02937">
    <property type="entry name" value="sigma70-ECF"/>
    <property type="match status" value="1"/>
</dbReference>
<dbReference type="Pfam" id="PF08281">
    <property type="entry name" value="Sigma70_r4_2"/>
    <property type="match status" value="1"/>
</dbReference>
<dbReference type="Pfam" id="PF04542">
    <property type="entry name" value="Sigma70_r2"/>
    <property type="match status" value="1"/>
</dbReference>